<dbReference type="AlphaFoldDB" id="E6TR61"/>
<keyword evidence="1" id="KW-1133">Transmembrane helix</keyword>
<name>E6TR61_EVAC2</name>
<evidence type="ECO:0000313" key="3">
    <source>
        <dbReference type="Proteomes" id="UP000001401"/>
    </source>
</evidence>
<feature type="transmembrane region" description="Helical" evidence="1">
    <location>
        <begin position="42"/>
        <end position="64"/>
    </location>
</feature>
<reference evidence="2 3" key="1">
    <citation type="submission" date="2010-12" db="EMBL/GenBank/DDBJ databases">
        <title>Complete sequence of Bacillus cellulosilyticus DSM 2522.</title>
        <authorList>
            <consortium name="US DOE Joint Genome Institute"/>
            <person name="Lucas S."/>
            <person name="Copeland A."/>
            <person name="Lapidus A."/>
            <person name="Cheng J.-F."/>
            <person name="Bruce D."/>
            <person name="Goodwin L."/>
            <person name="Pitluck S."/>
            <person name="Chertkov O."/>
            <person name="Detter J.C."/>
            <person name="Han C."/>
            <person name="Tapia R."/>
            <person name="Land M."/>
            <person name="Hauser L."/>
            <person name="Jeffries C."/>
            <person name="Kyrpides N."/>
            <person name="Ivanova N."/>
            <person name="Mikhailova N."/>
            <person name="Brumm P."/>
            <person name="Mead D."/>
            <person name="Woyke T."/>
        </authorList>
    </citation>
    <scope>NUCLEOTIDE SEQUENCE [LARGE SCALE GENOMIC DNA]</scope>
    <source>
        <strain evidence="3">ATCC 21833 / DSM 2522 / FERM P-1141 / JCM 9156 / N-4</strain>
    </source>
</reference>
<evidence type="ECO:0000256" key="1">
    <source>
        <dbReference type="SAM" id="Phobius"/>
    </source>
</evidence>
<keyword evidence="1" id="KW-0472">Membrane</keyword>
<accession>E6TR61</accession>
<feature type="transmembrane region" description="Helical" evidence="1">
    <location>
        <begin position="14"/>
        <end position="36"/>
    </location>
</feature>
<dbReference type="HOGENOM" id="CLU_2366910_0_0_9"/>
<sequence>MNTQTEVVIKGKKLLLTGVIATLLTVIATFTFSFLLHPLTMLQIRLCIIGLGVMYCIAVVYYIYRMLDKLEENKNNEGNKNKDVIIIFNGKQLGK</sequence>
<keyword evidence="3" id="KW-1185">Reference proteome</keyword>
<dbReference type="STRING" id="649639.Bcell_2313"/>
<keyword evidence="1" id="KW-0812">Transmembrane</keyword>
<organism evidence="2 3">
    <name type="scientific">Evansella cellulosilytica (strain ATCC 21833 / DSM 2522 / FERM P-1141 / JCM 9156 / N-4)</name>
    <name type="common">Bacillus cellulosilyticus</name>
    <dbReference type="NCBI Taxonomy" id="649639"/>
    <lineage>
        <taxon>Bacteria</taxon>
        <taxon>Bacillati</taxon>
        <taxon>Bacillota</taxon>
        <taxon>Bacilli</taxon>
        <taxon>Bacillales</taxon>
        <taxon>Bacillaceae</taxon>
        <taxon>Evansella</taxon>
    </lineage>
</organism>
<proteinExistence type="predicted"/>
<evidence type="ECO:0000313" key="2">
    <source>
        <dbReference type="EMBL" id="ADU30573.1"/>
    </source>
</evidence>
<gene>
    <name evidence="2" type="ordered locus">Bcell_2313</name>
</gene>
<dbReference type="RefSeq" id="WP_013488908.1">
    <property type="nucleotide sequence ID" value="NC_014829.1"/>
</dbReference>
<protein>
    <submittedName>
        <fullName evidence="2">Uncharacterized protein</fullName>
    </submittedName>
</protein>
<dbReference type="KEGG" id="bco:Bcell_2313"/>
<dbReference type="Proteomes" id="UP000001401">
    <property type="component" value="Chromosome"/>
</dbReference>
<dbReference type="EMBL" id="CP002394">
    <property type="protein sequence ID" value="ADU30573.1"/>
    <property type="molecule type" value="Genomic_DNA"/>
</dbReference>